<proteinExistence type="predicted"/>
<dbReference type="Pfam" id="PF03478">
    <property type="entry name" value="Beta-prop_KIB1-4"/>
    <property type="match status" value="1"/>
</dbReference>
<keyword evidence="3" id="KW-1185">Reference proteome</keyword>
<evidence type="ECO:0000313" key="2">
    <source>
        <dbReference type="EMBL" id="KAJ7978044.1"/>
    </source>
</evidence>
<comment type="caution">
    <text evidence="2">The sequence shown here is derived from an EMBL/GenBank/DDBJ whole genome shotgun (WGS) entry which is preliminary data.</text>
</comment>
<dbReference type="InterPro" id="IPR001810">
    <property type="entry name" value="F-box_dom"/>
</dbReference>
<reference evidence="2" key="1">
    <citation type="journal article" date="2023" name="Science">
        <title>Elucidation of the pathway for biosynthesis of saponin adjuvants from the soapbark tree.</title>
        <authorList>
            <person name="Reed J."/>
            <person name="Orme A."/>
            <person name="El-Demerdash A."/>
            <person name="Owen C."/>
            <person name="Martin L.B.B."/>
            <person name="Misra R.C."/>
            <person name="Kikuchi S."/>
            <person name="Rejzek M."/>
            <person name="Martin A.C."/>
            <person name="Harkess A."/>
            <person name="Leebens-Mack J."/>
            <person name="Louveau T."/>
            <person name="Stephenson M.J."/>
            <person name="Osbourn A."/>
        </authorList>
    </citation>
    <scope>NUCLEOTIDE SEQUENCE</scope>
    <source>
        <strain evidence="2">S10</strain>
    </source>
</reference>
<feature type="domain" description="F-box" evidence="1">
    <location>
        <begin position="31"/>
        <end position="71"/>
    </location>
</feature>
<dbReference type="Proteomes" id="UP001163823">
    <property type="component" value="Chromosome 3"/>
</dbReference>
<dbReference type="SMART" id="SM00256">
    <property type="entry name" value="FBOX"/>
    <property type="match status" value="1"/>
</dbReference>
<accession>A0AAD7QAZ2</accession>
<dbReference type="InterPro" id="IPR050942">
    <property type="entry name" value="F-box_BR-signaling"/>
</dbReference>
<evidence type="ECO:0000313" key="3">
    <source>
        <dbReference type="Proteomes" id="UP001163823"/>
    </source>
</evidence>
<dbReference type="InterPro" id="IPR005174">
    <property type="entry name" value="KIB1-4_b-propeller"/>
</dbReference>
<gene>
    <name evidence="2" type="ORF">O6P43_007575</name>
</gene>
<dbReference type="EMBL" id="JARAOO010000003">
    <property type="protein sequence ID" value="KAJ7978044.1"/>
    <property type="molecule type" value="Genomic_DNA"/>
</dbReference>
<dbReference type="PANTHER" id="PTHR44259:SF114">
    <property type="entry name" value="OS06G0707300 PROTEIN"/>
    <property type="match status" value="1"/>
</dbReference>
<name>A0AAD7QAZ2_QUISA</name>
<dbReference type="AlphaFoldDB" id="A0AAD7QAZ2"/>
<protein>
    <submittedName>
        <fullName evidence="2">F-box protein</fullName>
    </submittedName>
</protein>
<dbReference type="Gene3D" id="1.20.1280.50">
    <property type="match status" value="1"/>
</dbReference>
<dbReference type="InterPro" id="IPR036047">
    <property type="entry name" value="F-box-like_dom_sf"/>
</dbReference>
<sequence>MESRRKIQRRESQQHEIIDGIIDNRDWGAGLPDDILGMIVKRLPLIDCLAFGHVCKQWRTALIIKENLCKKTCQVPCVMMPGKRDREKITCLSILDGGVWEMELPEAYGRYCWESYRDWLFLVNAHHPGILKISLLNPFSRCKYNLPDISNCFSKLVLSGVPSEKGFTCMLVNFGGEVAFYIQGAHSWYGYKPYKDHDQYKGGWRFEDTIYHEGYYYLLTCTENILKIDAASAYNFARDEGDSKIEIEHNELYKDVRLTDEFMSIQRYLVESDGDILLVCRNLSQGQKDRPLQAKGFHIYKADFLYSFWTTVDSLGDQTLLIARGFSKSFTSKDLGLSMSTPLYFGGGTNGTWMNS</sequence>
<dbReference type="PANTHER" id="PTHR44259">
    <property type="entry name" value="OS07G0183000 PROTEIN-RELATED"/>
    <property type="match status" value="1"/>
</dbReference>
<dbReference type="SUPFAM" id="SSF81383">
    <property type="entry name" value="F-box domain"/>
    <property type="match status" value="1"/>
</dbReference>
<evidence type="ECO:0000259" key="1">
    <source>
        <dbReference type="SMART" id="SM00256"/>
    </source>
</evidence>
<dbReference type="Pfam" id="PF00646">
    <property type="entry name" value="F-box"/>
    <property type="match status" value="1"/>
</dbReference>
<organism evidence="2 3">
    <name type="scientific">Quillaja saponaria</name>
    <name type="common">Soap bark tree</name>
    <dbReference type="NCBI Taxonomy" id="32244"/>
    <lineage>
        <taxon>Eukaryota</taxon>
        <taxon>Viridiplantae</taxon>
        <taxon>Streptophyta</taxon>
        <taxon>Embryophyta</taxon>
        <taxon>Tracheophyta</taxon>
        <taxon>Spermatophyta</taxon>
        <taxon>Magnoliopsida</taxon>
        <taxon>eudicotyledons</taxon>
        <taxon>Gunneridae</taxon>
        <taxon>Pentapetalae</taxon>
        <taxon>rosids</taxon>
        <taxon>fabids</taxon>
        <taxon>Fabales</taxon>
        <taxon>Quillajaceae</taxon>
        <taxon>Quillaja</taxon>
    </lineage>
</organism>
<dbReference type="KEGG" id="qsa:O6P43_007575"/>